<dbReference type="InterPro" id="IPR049053">
    <property type="entry name" value="AFCA-like_C"/>
</dbReference>
<dbReference type="AlphaFoldDB" id="A0A9X1I8T9"/>
<keyword evidence="1" id="KW-0732">Signal</keyword>
<dbReference type="InterPro" id="IPR012341">
    <property type="entry name" value="6hp_glycosidase-like_sf"/>
</dbReference>
<evidence type="ECO:0000256" key="1">
    <source>
        <dbReference type="SAM" id="SignalP"/>
    </source>
</evidence>
<dbReference type="Pfam" id="PF14498">
    <property type="entry name" value="Glyco_hyd_65N_2"/>
    <property type="match status" value="1"/>
</dbReference>
<feature type="domain" description="Alpha fucosidase A-like C-terminal" evidence="3">
    <location>
        <begin position="694"/>
        <end position="762"/>
    </location>
</feature>
<dbReference type="RefSeq" id="WP_226696322.1">
    <property type="nucleotide sequence ID" value="NZ_JAJAPX010000004.1"/>
</dbReference>
<feature type="domain" description="Glycosyl hydrolase family 95 N-terminal" evidence="2">
    <location>
        <begin position="38"/>
        <end position="267"/>
    </location>
</feature>
<evidence type="ECO:0000259" key="4">
    <source>
        <dbReference type="Pfam" id="PF22124"/>
    </source>
</evidence>
<accession>A0A9X1I8T9</accession>
<dbReference type="Pfam" id="PF21307">
    <property type="entry name" value="Glyco_hydro_95_C"/>
    <property type="match status" value="1"/>
</dbReference>
<evidence type="ECO:0000313" key="6">
    <source>
        <dbReference type="Proteomes" id="UP001139286"/>
    </source>
</evidence>
<dbReference type="GO" id="GO:0005975">
    <property type="term" value="P:carbohydrate metabolic process"/>
    <property type="evidence" value="ECO:0007669"/>
    <property type="project" value="InterPro"/>
</dbReference>
<feature type="domain" description="Glycosyl hydrolase family 95 catalytic" evidence="4">
    <location>
        <begin position="292"/>
        <end position="692"/>
    </location>
</feature>
<dbReference type="Proteomes" id="UP001139286">
    <property type="component" value="Unassembled WGS sequence"/>
</dbReference>
<evidence type="ECO:0000259" key="2">
    <source>
        <dbReference type="Pfam" id="PF14498"/>
    </source>
</evidence>
<dbReference type="InterPro" id="IPR016518">
    <property type="entry name" value="Alpha-L-fucosidase"/>
</dbReference>
<keyword evidence="6" id="KW-1185">Reference proteome</keyword>
<dbReference type="PANTHER" id="PTHR31084">
    <property type="entry name" value="ALPHA-L-FUCOSIDASE 2"/>
    <property type="match status" value="1"/>
</dbReference>
<dbReference type="GO" id="GO:0004560">
    <property type="term" value="F:alpha-L-fucosidase activity"/>
    <property type="evidence" value="ECO:0007669"/>
    <property type="project" value="InterPro"/>
</dbReference>
<dbReference type="Pfam" id="PF22124">
    <property type="entry name" value="Glyco_hydro_95_cat"/>
    <property type="match status" value="1"/>
</dbReference>
<keyword evidence="5" id="KW-0378">Hydrolase</keyword>
<comment type="caution">
    <text evidence="5">The sequence shown here is derived from an EMBL/GenBank/DDBJ whole genome shotgun (WGS) entry which is preliminary data.</text>
</comment>
<dbReference type="InterPro" id="IPR027414">
    <property type="entry name" value="GH95_N_dom"/>
</dbReference>
<feature type="signal peptide" evidence="1">
    <location>
        <begin position="1"/>
        <end position="27"/>
    </location>
</feature>
<name>A0A9X1I8T9_9FLAO</name>
<gene>
    <name evidence="5" type="ORF">LG651_11770</name>
</gene>
<feature type="chain" id="PRO_5040763782" evidence="1">
    <location>
        <begin position="28"/>
        <end position="777"/>
    </location>
</feature>
<organism evidence="5 6">
    <name type="scientific">Neotamlana sargassicola</name>
    <dbReference type="NCBI Taxonomy" id="2883125"/>
    <lineage>
        <taxon>Bacteria</taxon>
        <taxon>Pseudomonadati</taxon>
        <taxon>Bacteroidota</taxon>
        <taxon>Flavobacteriia</taxon>
        <taxon>Flavobacteriales</taxon>
        <taxon>Flavobacteriaceae</taxon>
        <taxon>Neotamlana</taxon>
    </lineage>
</organism>
<dbReference type="PIRSF" id="PIRSF007663">
    <property type="entry name" value="UCP007663"/>
    <property type="match status" value="1"/>
</dbReference>
<dbReference type="InterPro" id="IPR008928">
    <property type="entry name" value="6-hairpin_glycosidase_sf"/>
</dbReference>
<dbReference type="Gene3D" id="1.50.10.10">
    <property type="match status" value="1"/>
</dbReference>
<proteinExistence type="predicted"/>
<dbReference type="SUPFAM" id="SSF48208">
    <property type="entry name" value="Six-hairpin glycosidases"/>
    <property type="match status" value="1"/>
</dbReference>
<reference evidence="5" key="1">
    <citation type="submission" date="2021-10" db="EMBL/GenBank/DDBJ databases">
        <title>Tamlana sargassums sp. nov., and Tamlana laminarinivorans sp. nov., two new bacteria isolated from the brown alga.</title>
        <authorList>
            <person name="Li J."/>
        </authorList>
    </citation>
    <scope>NUCLEOTIDE SEQUENCE</scope>
    <source>
        <strain evidence="5">62-3</strain>
    </source>
</reference>
<evidence type="ECO:0000259" key="3">
    <source>
        <dbReference type="Pfam" id="PF21307"/>
    </source>
</evidence>
<sequence length="777" mass="87308">MKKQIVHTIKKLSIVALVITISSCNNAKSDQQKETFKLQYNEPAEKWTEALPVGNGSLGAMIYGGVLQEHIQFNEETLWRGQPHDYSHEGAGEYLGEIRNLLATGKQLEAQKLAQEHFMSDPIKQIHYQPFGDIYFDFKNHENYKNYKRELNLNNAVSSVSYTVEGVDYKREVLSSFPDQIIAINVSASKEKALNFDLWLDAIHEDKSVVTSNNTQTLVVKVKDGVLWGVSTLKIKTDGTVTTTDGKLQITDASNATVYLSAATNYVDFNDVTGTPETIVPETLVKVQDQSFEFVKEKHISDYQSLYNRFQISFGDNGKSKNPTDKRIADFSKTPNDPQLVALYVEYARYLTIASSRPGTKPATLQGIWNDKLTPPWFSSYTTNINLEMNYWPVEMYNLSECHEPLFDLIEDLSITGAKVAKTHYNADGWIVHHNVDIWRGAAPVNASHHGIWLGGAAWLSSHIWEHYLFTQDKEFLKKRYPLLRNAALFYSQFLYEDPNTGYLISSPSNSPEIGGLVAGPTMDHQLIRALFKTTIEASKILDQDAEFTSTLKPMINKIAPNQIGKHGQLQEWMEDKDNPENHHRHVSHLWAVHPGNEINFDETPDLMQAAKQSLEYRGDNGTGWSLAWKINFWSRFKDGDHAYKLLHKLLSPAERPNGKVGGGSYPNLFDAHPPFQIDGNFGGASGILEMLLQSQLKYIELLPALPSTLPEGHVSGILARGGFELAFSWEAGTLKNVSVLSKSGMPCVLKYGDKSIEFETKAGKTYNFDGLLSKKS</sequence>
<evidence type="ECO:0000313" key="5">
    <source>
        <dbReference type="EMBL" id="MCB4808930.1"/>
    </source>
</evidence>
<dbReference type="EMBL" id="JAJAPX010000004">
    <property type="protein sequence ID" value="MCB4808930.1"/>
    <property type="molecule type" value="Genomic_DNA"/>
</dbReference>
<protein>
    <submittedName>
        <fullName evidence="5">Glycoside hydrolase family 95 protein</fullName>
    </submittedName>
</protein>
<dbReference type="PROSITE" id="PS51257">
    <property type="entry name" value="PROKAR_LIPOPROTEIN"/>
    <property type="match status" value="1"/>
</dbReference>
<dbReference type="InterPro" id="IPR054363">
    <property type="entry name" value="GH95_cat"/>
</dbReference>
<dbReference type="PANTHER" id="PTHR31084:SF0">
    <property type="entry name" value="ALPHA-L-FUCOSIDASE 2"/>
    <property type="match status" value="1"/>
</dbReference>